<keyword evidence="4" id="KW-1185">Reference proteome</keyword>
<reference evidence="4" key="2">
    <citation type="submission" date="2019-02" db="EMBL/GenBank/DDBJ databases">
        <title>Opniocepnalus argus Var Kimnra genome.</title>
        <authorList>
            <person name="Zhou C."/>
            <person name="Xiao S."/>
        </authorList>
    </citation>
    <scope>NUCLEOTIDE SEQUENCE [LARGE SCALE GENOMIC DNA]</scope>
</reference>
<keyword evidence="3" id="KW-0346">Stress response</keyword>
<gene>
    <name evidence="3" type="ORF">EXN66_Car022372</name>
</gene>
<keyword evidence="2" id="KW-0732">Signal</keyword>
<dbReference type="Proteomes" id="UP000503349">
    <property type="component" value="Chromosome 24"/>
</dbReference>
<feature type="signal peptide" evidence="2">
    <location>
        <begin position="1"/>
        <end position="25"/>
    </location>
</feature>
<evidence type="ECO:0000256" key="2">
    <source>
        <dbReference type="SAM" id="SignalP"/>
    </source>
</evidence>
<evidence type="ECO:0000313" key="3">
    <source>
        <dbReference type="EMBL" id="KAF3706680.1"/>
    </source>
</evidence>
<protein>
    <submittedName>
        <fullName evidence="3">Heat shock factor protein 5</fullName>
    </submittedName>
</protein>
<accession>A0A6G1QVG0</accession>
<reference evidence="3 4" key="1">
    <citation type="submission" date="2019-02" db="EMBL/GenBank/DDBJ databases">
        <title>Opniocepnalus argus genome.</title>
        <authorList>
            <person name="Zhou C."/>
            <person name="Xiao S."/>
        </authorList>
    </citation>
    <scope>NUCLEOTIDE SEQUENCE [LARGE SCALE GENOMIC DNA]</scope>
    <source>
        <strain evidence="3">OARG1902GOOAL</strain>
        <tissue evidence="3">Muscle</tissue>
    </source>
</reference>
<feature type="region of interest" description="Disordered" evidence="1">
    <location>
        <begin position="203"/>
        <end position="240"/>
    </location>
</feature>
<organism evidence="3 4">
    <name type="scientific">Channa argus</name>
    <name type="common">Northern snakehead</name>
    <name type="synonym">Ophicephalus argus</name>
    <dbReference type="NCBI Taxonomy" id="215402"/>
    <lineage>
        <taxon>Eukaryota</taxon>
        <taxon>Metazoa</taxon>
        <taxon>Chordata</taxon>
        <taxon>Craniata</taxon>
        <taxon>Vertebrata</taxon>
        <taxon>Euteleostomi</taxon>
        <taxon>Actinopterygii</taxon>
        <taxon>Neopterygii</taxon>
        <taxon>Teleostei</taxon>
        <taxon>Neoteleostei</taxon>
        <taxon>Acanthomorphata</taxon>
        <taxon>Anabantaria</taxon>
        <taxon>Anabantiformes</taxon>
        <taxon>Channoidei</taxon>
        <taxon>Channidae</taxon>
        <taxon>Channa</taxon>
    </lineage>
</organism>
<evidence type="ECO:0000256" key="1">
    <source>
        <dbReference type="SAM" id="MobiDB-lite"/>
    </source>
</evidence>
<feature type="compositionally biased region" description="Basic and acidic residues" evidence="1">
    <location>
        <begin position="220"/>
        <end position="231"/>
    </location>
</feature>
<sequence>MLVKIHSLATSILILFLPNWRLVNTPANKAIYWDSVGEVVIIEQELFGKLILSPSSISDHPNGFRTTNFSSFDHKVIRAMSSVGLKKHYPEVTSTSSAPYVSQGLLDSAQYLLFSIFFSKSATTTIQILWQNLSQVVGFRQGHSLPRVITSQIEPSSATCKATLCDSPASTMKANPLCATPMVMHVSGNVSPVTCRQQEESVVSVPEQMPEDAISEVTSDEAKDTDIEKVSNTHMDPTQA</sequence>
<dbReference type="AlphaFoldDB" id="A0A6G1QVG0"/>
<proteinExistence type="predicted"/>
<feature type="chain" id="PRO_5026301864" evidence="2">
    <location>
        <begin position="26"/>
        <end position="240"/>
    </location>
</feature>
<name>A0A6G1QVG0_CHAAH</name>
<dbReference type="EMBL" id="CM015735">
    <property type="protein sequence ID" value="KAF3706680.1"/>
    <property type="molecule type" value="Genomic_DNA"/>
</dbReference>
<evidence type="ECO:0000313" key="4">
    <source>
        <dbReference type="Proteomes" id="UP000503349"/>
    </source>
</evidence>